<evidence type="ECO:0008006" key="6">
    <source>
        <dbReference type="Google" id="ProtNLM"/>
    </source>
</evidence>
<dbReference type="InParanoid" id="F2U2A4"/>
<feature type="transmembrane region" description="Helical" evidence="3">
    <location>
        <begin position="777"/>
        <end position="800"/>
    </location>
</feature>
<feature type="compositionally biased region" description="Low complexity" evidence="2">
    <location>
        <begin position="1"/>
        <end position="16"/>
    </location>
</feature>
<feature type="compositionally biased region" description="Low complexity" evidence="2">
    <location>
        <begin position="422"/>
        <end position="440"/>
    </location>
</feature>
<dbReference type="KEGG" id="sre:PTSG_02468"/>
<feature type="region of interest" description="Disordered" evidence="2">
    <location>
        <begin position="339"/>
        <end position="463"/>
    </location>
</feature>
<feature type="compositionally biased region" description="Acidic residues" evidence="2">
    <location>
        <begin position="396"/>
        <end position="406"/>
    </location>
</feature>
<feature type="coiled-coil region" evidence="1">
    <location>
        <begin position="143"/>
        <end position="170"/>
    </location>
</feature>
<gene>
    <name evidence="4" type="ORF">PTSG_02468</name>
</gene>
<dbReference type="RefSeq" id="XP_004996960.1">
    <property type="nucleotide sequence ID" value="XM_004996903.1"/>
</dbReference>
<feature type="compositionally biased region" description="Gly residues" evidence="2">
    <location>
        <begin position="348"/>
        <end position="388"/>
    </location>
</feature>
<keyword evidence="3" id="KW-1133">Transmembrane helix</keyword>
<evidence type="ECO:0000256" key="1">
    <source>
        <dbReference type="SAM" id="Coils"/>
    </source>
</evidence>
<protein>
    <recommendedName>
        <fullName evidence="6">Transmembrane protein</fullName>
    </recommendedName>
</protein>
<organism evidence="4 5">
    <name type="scientific">Salpingoeca rosetta (strain ATCC 50818 / BSB-021)</name>
    <dbReference type="NCBI Taxonomy" id="946362"/>
    <lineage>
        <taxon>Eukaryota</taxon>
        <taxon>Choanoflagellata</taxon>
        <taxon>Craspedida</taxon>
        <taxon>Salpingoecidae</taxon>
        <taxon>Salpingoeca</taxon>
    </lineage>
</organism>
<feature type="region of interest" description="Disordered" evidence="2">
    <location>
        <begin position="1"/>
        <end position="67"/>
    </location>
</feature>
<dbReference type="GeneID" id="16077552"/>
<name>F2U2A4_SALR5</name>
<dbReference type="EMBL" id="GL832959">
    <property type="protein sequence ID" value="EGD81756.1"/>
    <property type="molecule type" value="Genomic_DNA"/>
</dbReference>
<evidence type="ECO:0000256" key="3">
    <source>
        <dbReference type="SAM" id="Phobius"/>
    </source>
</evidence>
<feature type="transmembrane region" description="Helical" evidence="3">
    <location>
        <begin position="122"/>
        <end position="142"/>
    </location>
</feature>
<proteinExistence type="predicted"/>
<keyword evidence="1" id="KW-0175">Coiled coil</keyword>
<keyword evidence="3" id="KW-0472">Membrane</keyword>
<feature type="transmembrane region" description="Helical" evidence="3">
    <location>
        <begin position="587"/>
        <end position="605"/>
    </location>
</feature>
<evidence type="ECO:0000313" key="5">
    <source>
        <dbReference type="Proteomes" id="UP000007799"/>
    </source>
</evidence>
<feature type="transmembrane region" description="Helical" evidence="3">
    <location>
        <begin position="703"/>
        <end position="728"/>
    </location>
</feature>
<dbReference type="AlphaFoldDB" id="F2U2A4"/>
<dbReference type="Proteomes" id="UP000007799">
    <property type="component" value="Unassembled WGS sequence"/>
</dbReference>
<sequence>MPTKAGDTTPTAAADDGAWDEQMTAKQNGEGAPPGPEEGPGRSSGHARSNRAKAKENHRTAGIIEDKKANAILQRMQALRQRQGVAPDVGSSETDNHGSDSGSDARPSGSDKQAAVDLQWEWQHIAAVVCVSCGFLLLFYAAHKRRNLQVVQANKQLSNLQERLRRVDEGVQAEAAAGTTTFDSLVAHAQHLQKAVEAVDSVICNRGDEAMQAAVKEVRSHALSLLENVLRTAYPLAKDNGEQLQALLRFTTHADLKDLREMIDAREAVLLDKAAVSDLRQRAAATTDPSKRLSLLNQSLRRATQAQLLHEADDVIRETTTREKDVFFNEMHRLLGRTDGEGHRALGSGSGGVAHGGGQGSGGGGVAHGGGQGSGGGGHVHGDAGGSDGDQPTIEEISDEEDEEDVESIHTRSADGVAFDGTESTTTTTTHAETHAVAVSHKSHTTNASSSSSSGGGGGGGYGGGVLRGDQLIGIVQTMTRDGASQLEVEQVAARLRQLAQQQADFVLELWKSHQEQQRHAEDLKQRAEEHRSRYEQEERRMQRRQEEVQAKLAAKLNRMRAEIRATHKQEVEAQQARMRTTHHQHVVRIAYLQLVIAVAVYIISSWNHWFAQQQANASACPAHPLHHAGTTSYVRAAYRMLGDPDILTNVIADVIKLVICNTIITCKGYASLVLALALLIGNAATLVLFGTKLASVTLMATAAVITLLYGLAIVQHLIIPLAIAFALDTVWWFVHEWLLSQGVSRALHHIDTEAITAVSRAFAHMEWRVPGSATNWYHLINDMLVPGASIAVMLAVLLLQPRIA</sequence>
<keyword evidence="5" id="KW-1185">Reference proteome</keyword>
<feature type="compositionally biased region" description="Basic and acidic residues" evidence="2">
    <location>
        <begin position="53"/>
        <end position="67"/>
    </location>
</feature>
<accession>F2U2A4</accession>
<reference evidence="4" key="1">
    <citation type="submission" date="2009-08" db="EMBL/GenBank/DDBJ databases">
        <title>Annotation of Salpingoeca rosetta.</title>
        <authorList>
            <consortium name="The Broad Institute Genome Sequencing Platform"/>
            <person name="Russ C."/>
            <person name="Cuomo C."/>
            <person name="Burger G."/>
            <person name="Gray M.W."/>
            <person name="Holland P.W.H."/>
            <person name="King N."/>
            <person name="Lang F.B.F."/>
            <person name="Roger A.J."/>
            <person name="Ruiz-Trillo I."/>
            <person name="Young S.K."/>
            <person name="Zeng Q."/>
            <person name="Gargeya S."/>
            <person name="Alvarado L."/>
            <person name="Berlin A."/>
            <person name="Chapman S.B."/>
            <person name="Chen Z."/>
            <person name="Freedman E."/>
            <person name="Gellesch M."/>
            <person name="Goldberg J."/>
            <person name="Griggs A."/>
            <person name="Gujja S."/>
            <person name="Heilman E."/>
            <person name="Heiman D."/>
            <person name="Howarth C."/>
            <person name="Mehta T."/>
            <person name="Neiman D."/>
            <person name="Pearson M."/>
            <person name="Roberts A."/>
            <person name="Saif S."/>
            <person name="Shea T."/>
            <person name="Shenoy N."/>
            <person name="Sisk P."/>
            <person name="Stolte C."/>
            <person name="Sykes S."/>
            <person name="White J."/>
            <person name="Yandava C."/>
            <person name="Haas B."/>
            <person name="Nusbaum C."/>
            <person name="Birren B."/>
        </authorList>
    </citation>
    <scope>NUCLEOTIDE SEQUENCE</scope>
    <source>
        <strain evidence="4">ATCC 50818</strain>
    </source>
</reference>
<feature type="region of interest" description="Disordered" evidence="2">
    <location>
        <begin position="79"/>
        <end position="112"/>
    </location>
</feature>
<evidence type="ECO:0000313" key="4">
    <source>
        <dbReference type="EMBL" id="EGD81756.1"/>
    </source>
</evidence>
<feature type="transmembrane region" description="Helical" evidence="3">
    <location>
        <begin position="670"/>
        <end position="691"/>
    </location>
</feature>
<evidence type="ECO:0000256" key="2">
    <source>
        <dbReference type="SAM" id="MobiDB-lite"/>
    </source>
</evidence>
<feature type="compositionally biased region" description="Gly residues" evidence="2">
    <location>
        <begin position="454"/>
        <end position="463"/>
    </location>
</feature>
<keyword evidence="3" id="KW-0812">Transmembrane</keyword>
<feature type="region of interest" description="Disordered" evidence="2">
    <location>
        <begin position="519"/>
        <end position="543"/>
    </location>
</feature>